<dbReference type="RefSeq" id="WP_150063522.1">
    <property type="nucleotide sequence ID" value="NZ_JACHII010000014.1"/>
</dbReference>
<dbReference type="Proteomes" id="UP000324065">
    <property type="component" value="Unassembled WGS sequence"/>
</dbReference>
<proteinExistence type="predicted"/>
<evidence type="ECO:0000313" key="1">
    <source>
        <dbReference type="EMBL" id="KAA5604432.1"/>
    </source>
</evidence>
<protein>
    <submittedName>
        <fullName evidence="1">Uncharacterized protein</fullName>
    </submittedName>
</protein>
<evidence type="ECO:0000313" key="2">
    <source>
        <dbReference type="Proteomes" id="UP000324065"/>
    </source>
</evidence>
<dbReference type="OrthoDB" id="8030012at2"/>
<dbReference type="AlphaFoldDB" id="A0A5M6I8F7"/>
<reference evidence="1 2" key="1">
    <citation type="submission" date="2019-09" db="EMBL/GenBank/DDBJ databases">
        <title>Genome sequence of Roseospira marina, one of the more divergent members of the non-sulfur purple photosynthetic bacterial family, the Rhodospirillaceae.</title>
        <authorList>
            <person name="Meyer T."/>
            <person name="Kyndt J."/>
        </authorList>
    </citation>
    <scope>NUCLEOTIDE SEQUENCE [LARGE SCALE GENOMIC DNA]</scope>
    <source>
        <strain evidence="1 2">DSM 15113</strain>
    </source>
</reference>
<organism evidence="1 2">
    <name type="scientific">Roseospira marina</name>
    <dbReference type="NCBI Taxonomy" id="140057"/>
    <lineage>
        <taxon>Bacteria</taxon>
        <taxon>Pseudomonadati</taxon>
        <taxon>Pseudomonadota</taxon>
        <taxon>Alphaproteobacteria</taxon>
        <taxon>Rhodospirillales</taxon>
        <taxon>Rhodospirillaceae</taxon>
        <taxon>Roseospira</taxon>
    </lineage>
</organism>
<gene>
    <name evidence="1" type="ORF">F1188_16370</name>
</gene>
<comment type="caution">
    <text evidence="1">The sequence shown here is derived from an EMBL/GenBank/DDBJ whole genome shotgun (WGS) entry which is preliminary data.</text>
</comment>
<accession>A0A5M6I8F7</accession>
<name>A0A5M6I8F7_9PROT</name>
<keyword evidence="2" id="KW-1185">Reference proteome</keyword>
<dbReference type="EMBL" id="VWPJ01000018">
    <property type="protein sequence ID" value="KAA5604432.1"/>
    <property type="molecule type" value="Genomic_DNA"/>
</dbReference>
<sequence>MTAINYTIFNREGRIHSSGYCDETAYDVMLQDVADQNLGFVIQEKSNHETDYVVNSHVAPRLSPMIDKTEIAANDRDAAVIENLPDPAVVMVDGETYTIKGGRLEVTSAMPATYAISVPEQFPYTALDVEIVAR</sequence>